<comment type="caution">
    <text evidence="2">The sequence shown here is derived from an EMBL/GenBank/DDBJ whole genome shotgun (WGS) entry which is preliminary data.</text>
</comment>
<dbReference type="Proteomes" id="UP000758603">
    <property type="component" value="Unassembled WGS sequence"/>
</dbReference>
<protein>
    <submittedName>
        <fullName evidence="2">Uncharacterized protein</fullName>
    </submittedName>
</protein>
<reference evidence="2" key="1">
    <citation type="journal article" date="2021" name="Nat. Commun.">
        <title>Genetic determinants of endophytism in the Arabidopsis root mycobiome.</title>
        <authorList>
            <person name="Mesny F."/>
            <person name="Miyauchi S."/>
            <person name="Thiergart T."/>
            <person name="Pickel B."/>
            <person name="Atanasova L."/>
            <person name="Karlsson M."/>
            <person name="Huettel B."/>
            <person name="Barry K.W."/>
            <person name="Haridas S."/>
            <person name="Chen C."/>
            <person name="Bauer D."/>
            <person name="Andreopoulos W."/>
            <person name="Pangilinan J."/>
            <person name="LaButti K."/>
            <person name="Riley R."/>
            <person name="Lipzen A."/>
            <person name="Clum A."/>
            <person name="Drula E."/>
            <person name="Henrissat B."/>
            <person name="Kohler A."/>
            <person name="Grigoriev I.V."/>
            <person name="Martin F.M."/>
            <person name="Hacquard S."/>
        </authorList>
    </citation>
    <scope>NUCLEOTIDE SEQUENCE</scope>
    <source>
        <strain evidence="2">MPI-SDFR-AT-0073</strain>
    </source>
</reference>
<dbReference type="EMBL" id="JAGPXC010000002">
    <property type="protein sequence ID" value="KAH6656598.1"/>
    <property type="molecule type" value="Genomic_DNA"/>
</dbReference>
<organism evidence="2 3">
    <name type="scientific">Truncatella angustata</name>
    <dbReference type="NCBI Taxonomy" id="152316"/>
    <lineage>
        <taxon>Eukaryota</taxon>
        <taxon>Fungi</taxon>
        <taxon>Dikarya</taxon>
        <taxon>Ascomycota</taxon>
        <taxon>Pezizomycotina</taxon>
        <taxon>Sordariomycetes</taxon>
        <taxon>Xylariomycetidae</taxon>
        <taxon>Amphisphaeriales</taxon>
        <taxon>Sporocadaceae</taxon>
        <taxon>Truncatella</taxon>
    </lineage>
</organism>
<dbReference type="RefSeq" id="XP_045960832.1">
    <property type="nucleotide sequence ID" value="XM_046105809.1"/>
</dbReference>
<evidence type="ECO:0000313" key="2">
    <source>
        <dbReference type="EMBL" id="KAH6656598.1"/>
    </source>
</evidence>
<keyword evidence="3" id="KW-1185">Reference proteome</keyword>
<dbReference type="OrthoDB" id="4712560at2759"/>
<dbReference type="AlphaFoldDB" id="A0A9P8ZZV2"/>
<dbReference type="GeneID" id="70134700"/>
<accession>A0A9P8ZZV2</accession>
<evidence type="ECO:0000313" key="3">
    <source>
        <dbReference type="Proteomes" id="UP000758603"/>
    </source>
</evidence>
<gene>
    <name evidence="2" type="ORF">BKA67DRAFT_642718</name>
</gene>
<proteinExistence type="predicted"/>
<evidence type="ECO:0000256" key="1">
    <source>
        <dbReference type="SAM" id="MobiDB-lite"/>
    </source>
</evidence>
<feature type="region of interest" description="Disordered" evidence="1">
    <location>
        <begin position="149"/>
        <end position="170"/>
    </location>
</feature>
<sequence length="296" mass="33353">MVKHCADSGRTEEAAYETGKVELRDVKKSWLSAKNTFVETFINALGVYKKHCEDLASQRVQIIQQLSPEFPFAADILAQSYNIPLPDNGIFITPDIIFSYKPNSEEGTSSPITSIQPNQPLDIKSDYHGVAAAVELEKLVKPDQSPLPTLKAPIVEPTGPGDVPTSRGLRTRPAKLCPLKTEQLPIKTAEVNRGNYWVFEYRTLDTYGYYVLRCPSDNCSNPVFSKNPLCNNRAEQHFEKCGYPFKGLSHMILHHARAVITGRRNREVTQSWARKHNRKLLAGDEVHLEKENFAED</sequence>
<name>A0A9P8ZZV2_9PEZI</name>